<evidence type="ECO:0000256" key="6">
    <source>
        <dbReference type="ARBA" id="ARBA00023242"/>
    </source>
</evidence>
<organism evidence="10 11">
    <name type="scientific">Nelumbo nucifera</name>
    <name type="common">Sacred lotus</name>
    <dbReference type="NCBI Taxonomy" id="4432"/>
    <lineage>
        <taxon>Eukaryota</taxon>
        <taxon>Viridiplantae</taxon>
        <taxon>Streptophyta</taxon>
        <taxon>Embryophyta</taxon>
        <taxon>Tracheophyta</taxon>
        <taxon>Spermatophyta</taxon>
        <taxon>Magnoliopsida</taxon>
        <taxon>Proteales</taxon>
        <taxon>Nelumbonaceae</taxon>
        <taxon>Nelumbo</taxon>
    </lineage>
</organism>
<keyword evidence="3" id="KW-0238">DNA-binding</keyword>
<keyword evidence="11" id="KW-1185">Reference proteome</keyword>
<proteinExistence type="inferred from homology"/>
<feature type="domain" description="AP2/ERF" evidence="9">
    <location>
        <begin position="107"/>
        <end position="164"/>
    </location>
</feature>
<sequence length="269" mass="29668">MYSFRPFKPNSVGPICQLSLRCFENPLQEVKQRALLPLIGPFLPPQPIQISSLTLSLSPSLSFSSSHSATVMSAPEDRLDRFETATNDEESPSAGYTKNRPRQSALPYRGVRRRSWGRYVSEIRLPKKKTRIWLGSFLSPEMAARAYDSAAFFLKGQSATLNFPESAGSLPRPLSSSRKDIQTAAAKAALNSVANRELLEPGRAEVEPSSCSGSASEVWWDLDQELASVFDDVREAPLHSPLRLDSIAGEFLSGEVIDENGFLLSSFEL</sequence>
<dbReference type="Pfam" id="PF00847">
    <property type="entry name" value="AP2"/>
    <property type="match status" value="1"/>
</dbReference>
<evidence type="ECO:0000256" key="5">
    <source>
        <dbReference type="ARBA" id="ARBA00023163"/>
    </source>
</evidence>
<dbReference type="PANTHER" id="PTHR31985">
    <property type="entry name" value="ETHYLENE-RESPONSIVE TRANSCRIPTION FACTOR ERF042-RELATED"/>
    <property type="match status" value="1"/>
</dbReference>
<dbReference type="InterPro" id="IPR051032">
    <property type="entry name" value="AP2/ERF_TF_ERF_subfamily"/>
</dbReference>
<comment type="subcellular location">
    <subcellularLocation>
        <location evidence="1">Nucleus</location>
    </subcellularLocation>
</comment>
<dbReference type="Gene3D" id="3.30.730.10">
    <property type="entry name" value="AP2/ERF domain"/>
    <property type="match status" value="1"/>
</dbReference>
<evidence type="ECO:0000313" key="10">
    <source>
        <dbReference type="EMBL" id="DAD38854.1"/>
    </source>
</evidence>
<evidence type="ECO:0000256" key="4">
    <source>
        <dbReference type="ARBA" id="ARBA00023159"/>
    </source>
</evidence>
<keyword evidence="6" id="KW-0539">Nucleus</keyword>
<dbReference type="AlphaFoldDB" id="A0A822YXQ6"/>
<keyword evidence="5" id="KW-0804">Transcription</keyword>
<name>A0A822YXQ6_NELNU</name>
<dbReference type="InterPro" id="IPR036955">
    <property type="entry name" value="AP2/ERF_dom_sf"/>
</dbReference>
<evidence type="ECO:0000313" key="11">
    <source>
        <dbReference type="Proteomes" id="UP000607653"/>
    </source>
</evidence>
<dbReference type="SUPFAM" id="SSF54171">
    <property type="entry name" value="DNA-binding domain"/>
    <property type="match status" value="1"/>
</dbReference>
<protein>
    <recommendedName>
        <fullName evidence="9">AP2/ERF domain-containing protein</fullName>
    </recommendedName>
</protein>
<dbReference type="InterPro" id="IPR001471">
    <property type="entry name" value="AP2/ERF_dom"/>
</dbReference>
<accession>A0A822YXQ6</accession>
<keyword evidence="2" id="KW-0805">Transcription regulation</keyword>
<dbReference type="GO" id="GO:0005634">
    <property type="term" value="C:nucleus"/>
    <property type="evidence" value="ECO:0007669"/>
    <property type="project" value="UniProtKB-SubCell"/>
</dbReference>
<dbReference type="PRINTS" id="PR00367">
    <property type="entry name" value="ETHRSPELEMNT"/>
</dbReference>
<evidence type="ECO:0000256" key="1">
    <source>
        <dbReference type="ARBA" id="ARBA00004123"/>
    </source>
</evidence>
<dbReference type="GO" id="GO:0003677">
    <property type="term" value="F:DNA binding"/>
    <property type="evidence" value="ECO:0007669"/>
    <property type="project" value="UniProtKB-KW"/>
</dbReference>
<dbReference type="PROSITE" id="PS51032">
    <property type="entry name" value="AP2_ERF"/>
    <property type="match status" value="1"/>
</dbReference>
<evidence type="ECO:0000259" key="9">
    <source>
        <dbReference type="PROSITE" id="PS51032"/>
    </source>
</evidence>
<dbReference type="CDD" id="cd00018">
    <property type="entry name" value="AP2"/>
    <property type="match status" value="1"/>
</dbReference>
<gene>
    <name evidence="10" type="ORF">HUJ06_013176</name>
</gene>
<reference evidence="10 11" key="1">
    <citation type="journal article" date="2020" name="Mol. Biol. Evol.">
        <title>Distinct Expression and Methylation Patterns for Genes with Different Fates following a Single Whole-Genome Duplication in Flowering Plants.</title>
        <authorList>
            <person name="Shi T."/>
            <person name="Rahmani R.S."/>
            <person name="Gugger P.F."/>
            <person name="Wang M."/>
            <person name="Li H."/>
            <person name="Zhang Y."/>
            <person name="Li Z."/>
            <person name="Wang Q."/>
            <person name="Van de Peer Y."/>
            <person name="Marchal K."/>
            <person name="Chen J."/>
        </authorList>
    </citation>
    <scope>NUCLEOTIDE SEQUENCE [LARGE SCALE GENOMIC DNA]</scope>
    <source>
        <tissue evidence="10">Leaf</tissue>
    </source>
</reference>
<evidence type="ECO:0000256" key="7">
    <source>
        <dbReference type="ARBA" id="ARBA00024343"/>
    </source>
</evidence>
<feature type="region of interest" description="Disordered" evidence="8">
    <location>
        <begin position="85"/>
        <end position="104"/>
    </location>
</feature>
<dbReference type="EMBL" id="DUZY01000005">
    <property type="protein sequence ID" value="DAD38854.1"/>
    <property type="molecule type" value="Genomic_DNA"/>
</dbReference>
<keyword evidence="4" id="KW-0010">Activator</keyword>
<dbReference type="PANTHER" id="PTHR31985:SF233">
    <property type="entry name" value="ETHYLENE-RESPONSIVE TRANSCRIPTION FACTOR ERF039"/>
    <property type="match status" value="1"/>
</dbReference>
<dbReference type="FunFam" id="3.30.730.10:FF:000001">
    <property type="entry name" value="Ethylene-responsive transcription factor 2"/>
    <property type="match status" value="1"/>
</dbReference>
<dbReference type="GO" id="GO:0003700">
    <property type="term" value="F:DNA-binding transcription factor activity"/>
    <property type="evidence" value="ECO:0007669"/>
    <property type="project" value="InterPro"/>
</dbReference>
<comment type="caution">
    <text evidence="10">The sequence shown here is derived from an EMBL/GenBank/DDBJ whole genome shotgun (WGS) entry which is preliminary data.</text>
</comment>
<dbReference type="InterPro" id="IPR016177">
    <property type="entry name" value="DNA-bd_dom_sf"/>
</dbReference>
<comment type="similarity">
    <text evidence="7">Belongs to the AP2/ERF transcription factor family. ERF subfamily.</text>
</comment>
<dbReference type="Proteomes" id="UP000607653">
    <property type="component" value="Unassembled WGS sequence"/>
</dbReference>
<evidence type="ECO:0000256" key="8">
    <source>
        <dbReference type="SAM" id="MobiDB-lite"/>
    </source>
</evidence>
<evidence type="ECO:0000256" key="2">
    <source>
        <dbReference type="ARBA" id="ARBA00023015"/>
    </source>
</evidence>
<evidence type="ECO:0000256" key="3">
    <source>
        <dbReference type="ARBA" id="ARBA00023125"/>
    </source>
</evidence>
<dbReference type="SMART" id="SM00380">
    <property type="entry name" value="AP2"/>
    <property type="match status" value="1"/>
</dbReference>